<comment type="caution">
    <text evidence="2">The sequence shown here is derived from an EMBL/GenBank/DDBJ whole genome shotgun (WGS) entry which is preliminary data.</text>
</comment>
<gene>
    <name evidence="2" type="ORF">FVF61_03720</name>
</gene>
<reference evidence="2 3" key="1">
    <citation type="submission" date="2019-08" db="EMBL/GenBank/DDBJ databases">
        <title>Formosa sediminis sp. nov., isolated from marine sediment.</title>
        <authorList>
            <person name="Cao W.R."/>
        </authorList>
    </citation>
    <scope>NUCLEOTIDE SEQUENCE [LARGE SCALE GENOMIC DNA]</scope>
    <source>
        <strain evidence="2 3">1494</strain>
    </source>
</reference>
<dbReference type="InterPro" id="IPR029044">
    <property type="entry name" value="Nucleotide-diphossugar_trans"/>
</dbReference>
<keyword evidence="2" id="KW-0808">Transferase</keyword>
<dbReference type="Proteomes" id="UP000324550">
    <property type="component" value="Unassembled WGS sequence"/>
</dbReference>
<name>A0A5D0GH87_9FLAO</name>
<protein>
    <submittedName>
        <fullName evidence="2">Glycosyltransferase family 2 protein</fullName>
    </submittedName>
</protein>
<dbReference type="CDD" id="cd00761">
    <property type="entry name" value="Glyco_tranf_GTA_type"/>
    <property type="match status" value="1"/>
</dbReference>
<evidence type="ECO:0000313" key="3">
    <source>
        <dbReference type="Proteomes" id="UP000324550"/>
    </source>
</evidence>
<evidence type="ECO:0000313" key="2">
    <source>
        <dbReference type="EMBL" id="TYA58294.1"/>
    </source>
</evidence>
<evidence type="ECO:0000259" key="1">
    <source>
        <dbReference type="Pfam" id="PF00535"/>
    </source>
</evidence>
<accession>A0A5D0GH87</accession>
<organism evidence="2 3">
    <name type="scientific">Formosa maritima</name>
    <dbReference type="NCBI Taxonomy" id="2592046"/>
    <lineage>
        <taxon>Bacteria</taxon>
        <taxon>Pseudomonadati</taxon>
        <taxon>Bacteroidota</taxon>
        <taxon>Flavobacteriia</taxon>
        <taxon>Flavobacteriales</taxon>
        <taxon>Flavobacteriaceae</taxon>
        <taxon>Formosa</taxon>
    </lineage>
</organism>
<dbReference type="EMBL" id="VSFC01000019">
    <property type="protein sequence ID" value="TYA58294.1"/>
    <property type="molecule type" value="Genomic_DNA"/>
</dbReference>
<dbReference type="RefSeq" id="WP_148453499.1">
    <property type="nucleotide sequence ID" value="NZ_VSFC01000019.1"/>
</dbReference>
<dbReference type="PANTHER" id="PTHR22916:SF3">
    <property type="entry name" value="UDP-GLCNAC:BETAGAL BETA-1,3-N-ACETYLGLUCOSAMINYLTRANSFERASE-LIKE PROTEIN 1"/>
    <property type="match status" value="1"/>
</dbReference>
<dbReference type="AlphaFoldDB" id="A0A5D0GH87"/>
<dbReference type="Gene3D" id="3.90.550.10">
    <property type="entry name" value="Spore Coat Polysaccharide Biosynthesis Protein SpsA, Chain A"/>
    <property type="match status" value="1"/>
</dbReference>
<dbReference type="Pfam" id="PF00535">
    <property type="entry name" value="Glycos_transf_2"/>
    <property type="match status" value="1"/>
</dbReference>
<dbReference type="SUPFAM" id="SSF53448">
    <property type="entry name" value="Nucleotide-diphospho-sugar transferases"/>
    <property type="match status" value="1"/>
</dbReference>
<keyword evidence="3" id="KW-1185">Reference proteome</keyword>
<dbReference type="GO" id="GO:0016758">
    <property type="term" value="F:hexosyltransferase activity"/>
    <property type="evidence" value="ECO:0007669"/>
    <property type="project" value="UniProtKB-ARBA"/>
</dbReference>
<sequence length="306" mass="35209">MIPLFSIIIPLFNKEDYIKNTLLSVLNQTFNDFEIIVVNDGSTDNSLNIVESISDSRILIFSIENSGVSAARNFGIQKASGKYLAFLDADDFWEATFLEHIYKLITKYPQEQIFASALKIKTKKGIYFATYSKLDLKTNQEGVLNYFQYSLDHSILHCASSIFNKEAVMKIGAFNETLSTSEDTDYWIRAGLNYSVVFLNIPLATHQVVNNGLTKSNRKRFKSIDYSKYNSLNASDYFHEYINKNRFSSALKYKLLGDYESSKKLTEKIDFSKLNFKQKALLNMPLSITKIVVSIYNKFTYKKNYF</sequence>
<dbReference type="OrthoDB" id="6307329at2"/>
<feature type="domain" description="Glycosyltransferase 2-like" evidence="1">
    <location>
        <begin position="6"/>
        <end position="171"/>
    </location>
</feature>
<dbReference type="PANTHER" id="PTHR22916">
    <property type="entry name" value="GLYCOSYLTRANSFERASE"/>
    <property type="match status" value="1"/>
</dbReference>
<dbReference type="InterPro" id="IPR001173">
    <property type="entry name" value="Glyco_trans_2-like"/>
</dbReference>
<proteinExistence type="predicted"/>